<dbReference type="GO" id="GO:0004420">
    <property type="term" value="F:hydroxymethylglutaryl-CoA reductase (NADPH) activity"/>
    <property type="evidence" value="ECO:0007669"/>
    <property type="project" value="InterPro"/>
</dbReference>
<organism evidence="1 2">
    <name type="scientific">Turnera subulata</name>
    <dbReference type="NCBI Taxonomy" id="218843"/>
    <lineage>
        <taxon>Eukaryota</taxon>
        <taxon>Viridiplantae</taxon>
        <taxon>Streptophyta</taxon>
        <taxon>Embryophyta</taxon>
        <taxon>Tracheophyta</taxon>
        <taxon>Spermatophyta</taxon>
        <taxon>Magnoliopsida</taxon>
        <taxon>eudicotyledons</taxon>
        <taxon>Gunneridae</taxon>
        <taxon>Pentapetalae</taxon>
        <taxon>rosids</taxon>
        <taxon>fabids</taxon>
        <taxon>Malpighiales</taxon>
        <taxon>Passifloraceae</taxon>
        <taxon>Turnera</taxon>
    </lineage>
</organism>
<sequence>MGKSVKADERKGEEPVHERRWPLKLDALGDEATLGGGINGKDVKAGPLLLDEKEYSVPMATTEGCLVAKCIKLQRPPSLVHRLLSLPLLRLNIFPINGTGQPPLQRDAPPLTAGVFARSATHNNAWLCYCRTPSPFVVFYSSNLHITDWGFELIELWLLTVSTAIIPLMFLEEETMCFKPWLLFVVEEGERRLETWGCYN</sequence>
<gene>
    <name evidence="1" type="ORF">Tsubulata_042987</name>
</gene>
<reference evidence="1" key="2">
    <citation type="journal article" date="2023" name="Plants (Basel)">
        <title>Annotation of the Turnera subulata (Passifloraceae) Draft Genome Reveals the S-Locus Evolved after the Divergence of Turneroideae from Passifloroideae in a Stepwise Manner.</title>
        <authorList>
            <person name="Henning P.M."/>
            <person name="Roalson E.H."/>
            <person name="Mir W."/>
            <person name="McCubbin A.G."/>
            <person name="Shore J.S."/>
        </authorList>
    </citation>
    <scope>NUCLEOTIDE SEQUENCE</scope>
    <source>
        <strain evidence="1">F60SS</strain>
    </source>
</reference>
<protein>
    <submittedName>
        <fullName evidence="1">Uncharacterized protein</fullName>
    </submittedName>
</protein>
<dbReference type="AlphaFoldDB" id="A0A9Q0J1G1"/>
<dbReference type="InterPro" id="IPR023074">
    <property type="entry name" value="HMG_CoA_Rdtase_cat_sf"/>
</dbReference>
<dbReference type="Proteomes" id="UP001141552">
    <property type="component" value="Unassembled WGS sequence"/>
</dbReference>
<evidence type="ECO:0000313" key="1">
    <source>
        <dbReference type="EMBL" id="KAJ4824804.1"/>
    </source>
</evidence>
<evidence type="ECO:0000313" key="2">
    <source>
        <dbReference type="Proteomes" id="UP001141552"/>
    </source>
</evidence>
<name>A0A9Q0J1G1_9ROSI</name>
<dbReference type="Gene3D" id="3.90.770.10">
    <property type="entry name" value="3-hydroxy-3-methylglutaryl-coenzyme A Reductase, Chain A, domain 2"/>
    <property type="match status" value="1"/>
</dbReference>
<reference evidence="1" key="1">
    <citation type="submission" date="2022-02" db="EMBL/GenBank/DDBJ databases">
        <authorList>
            <person name="Henning P.M."/>
            <person name="McCubbin A.G."/>
            <person name="Shore J.S."/>
        </authorList>
    </citation>
    <scope>NUCLEOTIDE SEQUENCE</scope>
    <source>
        <strain evidence="1">F60SS</strain>
        <tissue evidence="1">Leaves</tissue>
    </source>
</reference>
<dbReference type="OrthoDB" id="310654at2759"/>
<dbReference type="InterPro" id="IPR002202">
    <property type="entry name" value="HMG_CoA_Rdtase"/>
</dbReference>
<accession>A0A9Q0J1G1</accession>
<dbReference type="SUPFAM" id="SSF56542">
    <property type="entry name" value="Substrate-binding domain of HMG-CoA reductase"/>
    <property type="match status" value="1"/>
</dbReference>
<dbReference type="GO" id="GO:0015936">
    <property type="term" value="P:coenzyme A metabolic process"/>
    <property type="evidence" value="ECO:0007669"/>
    <property type="project" value="InterPro"/>
</dbReference>
<dbReference type="PROSITE" id="PS50065">
    <property type="entry name" value="HMG_COA_REDUCTASE_4"/>
    <property type="match status" value="1"/>
</dbReference>
<proteinExistence type="predicted"/>
<dbReference type="InterPro" id="IPR009029">
    <property type="entry name" value="HMG_CoA_Rdtase_sub-bd_dom_sf"/>
</dbReference>
<comment type="caution">
    <text evidence="1">The sequence shown here is derived from an EMBL/GenBank/DDBJ whole genome shotgun (WGS) entry which is preliminary data.</text>
</comment>
<dbReference type="EMBL" id="JAKUCV010007092">
    <property type="protein sequence ID" value="KAJ4824804.1"/>
    <property type="molecule type" value="Genomic_DNA"/>
</dbReference>
<keyword evidence="2" id="KW-1185">Reference proteome</keyword>